<evidence type="ECO:0008006" key="6">
    <source>
        <dbReference type="Google" id="ProtNLM"/>
    </source>
</evidence>
<feature type="compositionally biased region" description="Basic residues" evidence="1">
    <location>
        <begin position="122"/>
        <end position="138"/>
    </location>
</feature>
<feature type="compositionally biased region" description="Polar residues" evidence="1">
    <location>
        <begin position="155"/>
        <end position="165"/>
    </location>
</feature>
<evidence type="ECO:0000313" key="2">
    <source>
        <dbReference type="EMBL" id="RHY19014.1"/>
    </source>
</evidence>
<dbReference type="EMBL" id="QUTB01005865">
    <property type="protein sequence ID" value="RHY52872.1"/>
    <property type="molecule type" value="Genomic_DNA"/>
</dbReference>
<reference evidence="4 5" key="1">
    <citation type="submission" date="2018-08" db="EMBL/GenBank/DDBJ databases">
        <title>Aphanomyces genome sequencing and annotation.</title>
        <authorList>
            <person name="Minardi D."/>
            <person name="Oidtmann B."/>
            <person name="Van Der Giezen M."/>
            <person name="Studholme D.J."/>
        </authorList>
    </citation>
    <scope>NUCLEOTIDE SEQUENCE [LARGE SCALE GENOMIC DNA]</scope>
    <source>
        <strain evidence="3 5">Si</strain>
        <strain evidence="2 4">Yx</strain>
    </source>
</reference>
<feature type="region of interest" description="Disordered" evidence="1">
    <location>
        <begin position="104"/>
        <end position="191"/>
    </location>
</feature>
<dbReference type="AlphaFoldDB" id="A0A397BH81"/>
<dbReference type="EMBL" id="QUTA01004625">
    <property type="protein sequence ID" value="RHY19014.1"/>
    <property type="molecule type" value="Genomic_DNA"/>
</dbReference>
<proteinExistence type="predicted"/>
<feature type="compositionally biased region" description="Low complexity" evidence="1">
    <location>
        <begin position="166"/>
        <end position="181"/>
    </location>
</feature>
<accession>A0A397BH81</accession>
<evidence type="ECO:0000256" key="1">
    <source>
        <dbReference type="SAM" id="MobiDB-lite"/>
    </source>
</evidence>
<gene>
    <name evidence="2" type="ORF">DYB25_012149</name>
    <name evidence="3" type="ORF">DYB34_012242</name>
</gene>
<evidence type="ECO:0000313" key="4">
    <source>
        <dbReference type="Proteomes" id="UP000266239"/>
    </source>
</evidence>
<dbReference type="VEuPathDB" id="FungiDB:H257_11570"/>
<protein>
    <recommendedName>
        <fullName evidence="6">Ataxin-2 C-terminal domain-containing protein</fullName>
    </recommendedName>
</protein>
<evidence type="ECO:0000313" key="5">
    <source>
        <dbReference type="Proteomes" id="UP000283543"/>
    </source>
</evidence>
<dbReference type="Proteomes" id="UP000283543">
    <property type="component" value="Unassembled WGS sequence"/>
</dbReference>
<comment type="caution">
    <text evidence="2">The sequence shown here is derived from an EMBL/GenBank/DDBJ whole genome shotgun (WGS) entry which is preliminary data.</text>
</comment>
<name>A0A397BH81_APHAT</name>
<evidence type="ECO:0000313" key="3">
    <source>
        <dbReference type="EMBL" id="RHY52872.1"/>
    </source>
</evidence>
<organism evidence="2 4">
    <name type="scientific">Aphanomyces astaci</name>
    <name type="common">Crayfish plague agent</name>
    <dbReference type="NCBI Taxonomy" id="112090"/>
    <lineage>
        <taxon>Eukaryota</taxon>
        <taxon>Sar</taxon>
        <taxon>Stramenopiles</taxon>
        <taxon>Oomycota</taxon>
        <taxon>Saprolegniomycetes</taxon>
        <taxon>Saprolegniales</taxon>
        <taxon>Verrucalvaceae</taxon>
        <taxon>Aphanomyces</taxon>
    </lineage>
</organism>
<sequence length="191" mass="21663">MKLNPKAASFVPTFGTWGAPPPPVPTDNKVYYDEYVEESYDLNAYPSQDYDDDGGDDEMNELLAEIERMQMEADLTRELESLKAQGRSDDADLWNKWMAGAPSPRAITYQDDHTPLYAQSGHHNHHQSNSSPRHHKKASPPYAQHTSRHHFADNSPRQSPRNSGAPQYQPSSQPRSSYTSRAIYQPRASNY</sequence>
<dbReference type="Proteomes" id="UP000266239">
    <property type="component" value="Unassembled WGS sequence"/>
</dbReference>